<proteinExistence type="predicted"/>
<reference evidence="1" key="1">
    <citation type="journal article" date="2020" name="Stud. Mycol.">
        <title>101 Dothideomycetes genomes: a test case for predicting lifestyles and emergence of pathogens.</title>
        <authorList>
            <person name="Haridas S."/>
            <person name="Albert R."/>
            <person name="Binder M."/>
            <person name="Bloem J."/>
            <person name="Labutti K."/>
            <person name="Salamov A."/>
            <person name="Andreopoulos B."/>
            <person name="Baker S."/>
            <person name="Barry K."/>
            <person name="Bills G."/>
            <person name="Bluhm B."/>
            <person name="Cannon C."/>
            <person name="Castanera R."/>
            <person name="Culley D."/>
            <person name="Daum C."/>
            <person name="Ezra D."/>
            <person name="Gonzalez J."/>
            <person name="Henrissat B."/>
            <person name="Kuo A."/>
            <person name="Liang C."/>
            <person name="Lipzen A."/>
            <person name="Lutzoni F."/>
            <person name="Magnuson J."/>
            <person name="Mondo S."/>
            <person name="Nolan M."/>
            <person name="Ohm R."/>
            <person name="Pangilinan J."/>
            <person name="Park H.-J."/>
            <person name="Ramirez L."/>
            <person name="Alfaro M."/>
            <person name="Sun H."/>
            <person name="Tritt A."/>
            <person name="Yoshinaga Y."/>
            <person name="Zwiers L.-H."/>
            <person name="Turgeon B."/>
            <person name="Goodwin S."/>
            <person name="Spatafora J."/>
            <person name="Crous P."/>
            <person name="Grigoriev I."/>
        </authorList>
    </citation>
    <scope>NUCLEOTIDE SEQUENCE</scope>
    <source>
        <strain evidence="1">CBS 116005</strain>
    </source>
</reference>
<dbReference type="Proteomes" id="UP000799436">
    <property type="component" value="Unassembled WGS sequence"/>
</dbReference>
<gene>
    <name evidence="1" type="ORF">EJ03DRAFT_332216</name>
</gene>
<protein>
    <submittedName>
        <fullName evidence="1">Uncharacterized protein</fullName>
    </submittedName>
</protein>
<evidence type="ECO:0000313" key="2">
    <source>
        <dbReference type="Proteomes" id="UP000799436"/>
    </source>
</evidence>
<sequence length="223" mass="26062">MNLPIEIRQMIYDFALGDEPRTILVFPKNTRMNRRSRLPLPLPVLARVGDRKLRLEVIKYFLENTTIEMHSGPANDQFRSTRWRHKLRHRLRCGQITELSLLRPLPTRQAPGQNPNNDMELALSCRNLRTLRLTFVDAELCVPFNELFFPTAKPIEQLRREYRLDGLLELEILEELKLSVVETNFVSDWAGGIGWAQATKLAEWFETEFEAQGRKRPVKVILV</sequence>
<dbReference type="OrthoDB" id="3824472at2759"/>
<evidence type="ECO:0000313" key="1">
    <source>
        <dbReference type="EMBL" id="KAF2764031.1"/>
    </source>
</evidence>
<name>A0A6G1KTS3_9PEZI</name>
<dbReference type="AlphaFoldDB" id="A0A6G1KTS3"/>
<dbReference type="EMBL" id="ML995944">
    <property type="protein sequence ID" value="KAF2764031.1"/>
    <property type="molecule type" value="Genomic_DNA"/>
</dbReference>
<keyword evidence="2" id="KW-1185">Reference proteome</keyword>
<accession>A0A6G1KTS3</accession>
<organism evidence="1 2">
    <name type="scientific">Teratosphaeria nubilosa</name>
    <dbReference type="NCBI Taxonomy" id="161662"/>
    <lineage>
        <taxon>Eukaryota</taxon>
        <taxon>Fungi</taxon>
        <taxon>Dikarya</taxon>
        <taxon>Ascomycota</taxon>
        <taxon>Pezizomycotina</taxon>
        <taxon>Dothideomycetes</taxon>
        <taxon>Dothideomycetidae</taxon>
        <taxon>Mycosphaerellales</taxon>
        <taxon>Teratosphaeriaceae</taxon>
        <taxon>Teratosphaeria</taxon>
    </lineage>
</organism>